<gene>
    <name evidence="2" type="ORF">FPE_LOCUS11356</name>
</gene>
<reference evidence="2" key="1">
    <citation type="submission" date="2023-05" db="EMBL/GenBank/DDBJ databases">
        <authorList>
            <person name="Huff M."/>
        </authorList>
    </citation>
    <scope>NUCLEOTIDE SEQUENCE</scope>
</reference>
<dbReference type="GO" id="GO:0015297">
    <property type="term" value="F:antiporter activity"/>
    <property type="evidence" value="ECO:0007669"/>
    <property type="project" value="InterPro"/>
</dbReference>
<evidence type="ECO:0008006" key="4">
    <source>
        <dbReference type="Google" id="ProtNLM"/>
    </source>
</evidence>
<evidence type="ECO:0000313" key="3">
    <source>
        <dbReference type="Proteomes" id="UP000834106"/>
    </source>
</evidence>
<dbReference type="EMBL" id="OU503041">
    <property type="protein sequence ID" value="CAI9763926.1"/>
    <property type="molecule type" value="Genomic_DNA"/>
</dbReference>
<dbReference type="GO" id="GO:0016020">
    <property type="term" value="C:membrane"/>
    <property type="evidence" value="ECO:0007669"/>
    <property type="project" value="InterPro"/>
</dbReference>
<evidence type="ECO:0000313" key="2">
    <source>
        <dbReference type="EMBL" id="CAI9763926.1"/>
    </source>
</evidence>
<proteinExistence type="inferred from homology"/>
<organism evidence="2 3">
    <name type="scientific">Fraxinus pennsylvanica</name>
    <dbReference type="NCBI Taxonomy" id="56036"/>
    <lineage>
        <taxon>Eukaryota</taxon>
        <taxon>Viridiplantae</taxon>
        <taxon>Streptophyta</taxon>
        <taxon>Embryophyta</taxon>
        <taxon>Tracheophyta</taxon>
        <taxon>Spermatophyta</taxon>
        <taxon>Magnoliopsida</taxon>
        <taxon>eudicotyledons</taxon>
        <taxon>Gunneridae</taxon>
        <taxon>Pentapetalae</taxon>
        <taxon>asterids</taxon>
        <taxon>lamiids</taxon>
        <taxon>Lamiales</taxon>
        <taxon>Oleaceae</taxon>
        <taxon>Oleeae</taxon>
        <taxon>Fraxinus</taxon>
    </lineage>
</organism>
<dbReference type="PANTHER" id="PTHR11206">
    <property type="entry name" value="MULTIDRUG RESISTANCE PROTEIN"/>
    <property type="match status" value="1"/>
</dbReference>
<comment type="similarity">
    <text evidence="1">Belongs to the multi antimicrobial extrusion (MATE) (TC 2.A.66.1) family.</text>
</comment>
<dbReference type="InterPro" id="IPR002528">
    <property type="entry name" value="MATE_fam"/>
</dbReference>
<protein>
    <recommendedName>
        <fullName evidence="4">MATE efflux family protein</fullName>
    </recommendedName>
</protein>
<dbReference type="GO" id="GO:0042910">
    <property type="term" value="F:xenobiotic transmembrane transporter activity"/>
    <property type="evidence" value="ECO:0007669"/>
    <property type="project" value="InterPro"/>
</dbReference>
<name>A0AAD1Z9N4_9LAMI</name>
<dbReference type="Proteomes" id="UP000834106">
    <property type="component" value="Chromosome 6"/>
</dbReference>
<dbReference type="Pfam" id="PF01554">
    <property type="entry name" value="MatE"/>
    <property type="match status" value="1"/>
</dbReference>
<keyword evidence="3" id="KW-1185">Reference proteome</keyword>
<dbReference type="AlphaFoldDB" id="A0AAD1Z9N4"/>
<sequence length="105" mass="11207">MVARSHYPALFSNNGEVQKVVHDLTPLLVVSVIINTVQPTLSGVAIGAGWQTYVACVNIACNYLFGIPLGITRIGSSNGSEGHLVWNAVRDNSSNLCPVLDDIQD</sequence>
<evidence type="ECO:0000256" key="1">
    <source>
        <dbReference type="ARBA" id="ARBA00010199"/>
    </source>
</evidence>
<accession>A0AAD1Z9N4</accession>